<evidence type="ECO:0000313" key="1">
    <source>
        <dbReference type="EMBL" id="PSU03512.1"/>
    </source>
</evidence>
<gene>
    <name evidence="1" type="ORF">C0W81_12140</name>
</gene>
<proteinExistence type="predicted"/>
<reference evidence="1 2" key="1">
    <citation type="submission" date="2018-03" db="EMBL/GenBank/DDBJ databases">
        <title>Whole genome sequencing of Histamine producing bacteria.</title>
        <authorList>
            <person name="Butler K."/>
        </authorList>
    </citation>
    <scope>NUCLEOTIDE SEQUENCE [LARGE SCALE GENOMIC DNA]</scope>
    <source>
        <strain evidence="1 2">DSM 23343</strain>
    </source>
</reference>
<dbReference type="EMBL" id="PYLY01000023">
    <property type="protein sequence ID" value="PSU03512.1"/>
    <property type="molecule type" value="Genomic_DNA"/>
</dbReference>
<evidence type="ECO:0000313" key="2">
    <source>
        <dbReference type="Proteomes" id="UP000241858"/>
    </source>
</evidence>
<comment type="caution">
    <text evidence="1">The sequence shown here is derived from an EMBL/GenBank/DDBJ whole genome shotgun (WGS) entry which is preliminary data.</text>
</comment>
<name>A0A2T3HWZ9_9GAMM</name>
<dbReference type="AlphaFoldDB" id="A0A2T3HWZ9"/>
<organism evidence="1 2">
    <name type="scientific">Photobacterium aquimaris</name>
    <dbReference type="NCBI Taxonomy" id="512643"/>
    <lineage>
        <taxon>Bacteria</taxon>
        <taxon>Pseudomonadati</taxon>
        <taxon>Pseudomonadota</taxon>
        <taxon>Gammaproteobacteria</taxon>
        <taxon>Vibrionales</taxon>
        <taxon>Vibrionaceae</taxon>
        <taxon>Photobacterium</taxon>
    </lineage>
</organism>
<protein>
    <recommendedName>
        <fullName evidence="3">Anti-bacteriophage protein A/HamA C-terminal domain-containing protein</fullName>
    </recommendedName>
</protein>
<dbReference type="Proteomes" id="UP000241858">
    <property type="component" value="Unassembled WGS sequence"/>
</dbReference>
<sequence>MDSLKINNFPIDDICVGSRWEVSNEDQLARLIAVVIMGQAAYAAHIIRELMPANPAFSNDALKKEAIIKFTVQDTPQPVRYGYPKVQRDGLIFEVISWIAAKQLAGKNAYLKDPHTSSTSQGLDGLMIELSENGQEILKSTIFEDKCTTNPRRTFTQSVIPGFIERHKNTRNSELIAEATSLIKLSGVDDVTAMRMVQKVLDNNTRHYRAGFAVTSDFDNEEARKNLFDGYGEIKGIRAEQRNASTFVVDGPLRPWFESLAQKIIAYIEQLDGDFLNV</sequence>
<accession>A0A2T3HWZ9</accession>
<dbReference type="OrthoDB" id="5117958at2"/>
<evidence type="ECO:0008006" key="3">
    <source>
        <dbReference type="Google" id="ProtNLM"/>
    </source>
</evidence>